<feature type="domain" description="Helix-hairpin-helix DNA-binding motif class 1" evidence="7">
    <location>
        <begin position="107"/>
        <end position="126"/>
    </location>
</feature>
<dbReference type="Gene3D" id="1.10.8.10">
    <property type="entry name" value="DNA helicase RuvA subunit, C-terminal domain"/>
    <property type="match status" value="1"/>
</dbReference>
<evidence type="ECO:0000256" key="5">
    <source>
        <dbReference type="ARBA" id="ARBA00023204"/>
    </source>
</evidence>
<dbReference type="Pfam" id="PF14520">
    <property type="entry name" value="HHH_5"/>
    <property type="match status" value="1"/>
</dbReference>
<keyword evidence="8" id="KW-0378">Hydrolase</keyword>
<name>F3ZNQ1_9BACE</name>
<dbReference type="InterPro" id="IPR003583">
    <property type="entry name" value="Hlx-hairpin-Hlx_DNA-bd_motif"/>
</dbReference>
<feature type="region of interest" description="Domain III" evidence="6">
    <location>
        <begin position="150"/>
        <end position="199"/>
    </location>
</feature>
<dbReference type="GO" id="GO:0005524">
    <property type="term" value="F:ATP binding"/>
    <property type="evidence" value="ECO:0007669"/>
    <property type="project" value="InterPro"/>
</dbReference>
<evidence type="ECO:0000259" key="7">
    <source>
        <dbReference type="SMART" id="SM00278"/>
    </source>
</evidence>
<dbReference type="SUPFAM" id="SSF46929">
    <property type="entry name" value="DNA helicase RuvA subunit, C-terminal domain"/>
    <property type="match status" value="1"/>
</dbReference>
<evidence type="ECO:0000256" key="2">
    <source>
        <dbReference type="ARBA" id="ARBA00022763"/>
    </source>
</evidence>
<dbReference type="NCBIfam" id="TIGR00084">
    <property type="entry name" value="ruvA"/>
    <property type="match status" value="1"/>
</dbReference>
<dbReference type="Gene3D" id="1.10.150.20">
    <property type="entry name" value="5' to 3' exonuclease, C-terminal subdomain"/>
    <property type="match status" value="1"/>
</dbReference>
<dbReference type="GO" id="GO:0000400">
    <property type="term" value="F:four-way junction DNA binding"/>
    <property type="evidence" value="ECO:0007669"/>
    <property type="project" value="UniProtKB-UniRule"/>
</dbReference>
<keyword evidence="4 6" id="KW-0233">DNA recombination</keyword>
<evidence type="ECO:0000256" key="1">
    <source>
        <dbReference type="ARBA" id="ARBA00022490"/>
    </source>
</evidence>
<comment type="subcellular location">
    <subcellularLocation>
        <location evidence="6">Cytoplasm</location>
    </subcellularLocation>
</comment>
<dbReference type="InterPro" id="IPR011114">
    <property type="entry name" value="RuvA_C"/>
</dbReference>
<dbReference type="SUPFAM" id="SSF50249">
    <property type="entry name" value="Nucleic acid-binding proteins"/>
    <property type="match status" value="1"/>
</dbReference>
<dbReference type="InterPro" id="IPR010994">
    <property type="entry name" value="RuvA_2-like"/>
</dbReference>
<keyword evidence="2 6" id="KW-0227">DNA damage</keyword>
<dbReference type="InterPro" id="IPR036267">
    <property type="entry name" value="RuvA_C_sf"/>
</dbReference>
<feature type="region of interest" description="Flexible linker" evidence="6">
    <location>
        <begin position="137"/>
        <end position="149"/>
    </location>
</feature>
<dbReference type="InterPro" id="IPR013849">
    <property type="entry name" value="DNA_helicase_Holl-junc_RuvA_I"/>
</dbReference>
<organism evidence="8 9">
    <name type="scientific">Bacteroides coprosuis DSM 18011</name>
    <dbReference type="NCBI Taxonomy" id="679937"/>
    <lineage>
        <taxon>Bacteria</taxon>
        <taxon>Pseudomonadati</taxon>
        <taxon>Bacteroidota</taxon>
        <taxon>Bacteroidia</taxon>
        <taxon>Bacteroidales</taxon>
        <taxon>Bacteroidaceae</taxon>
        <taxon>Bacteroides</taxon>
    </lineage>
</organism>
<dbReference type="SUPFAM" id="SSF47781">
    <property type="entry name" value="RuvA domain 2-like"/>
    <property type="match status" value="1"/>
</dbReference>
<comment type="similarity">
    <text evidence="6">Belongs to the RuvA family.</text>
</comment>
<dbReference type="Pfam" id="PF07499">
    <property type="entry name" value="RuvA_C"/>
    <property type="match status" value="1"/>
</dbReference>
<comment type="subunit">
    <text evidence="6">Homotetramer. Forms an RuvA(8)-RuvB(12)-Holliday junction (HJ) complex. HJ DNA is sandwiched between 2 RuvA tetramers; dsDNA enters through RuvA and exits via RuvB. An RuvB hexamer assembles on each DNA strand where it exits the tetramer. Each RuvB hexamer is contacted by two RuvA subunits (via domain III) on 2 adjacent RuvB subunits; this complex drives branch migration. In the full resolvosome a probable DNA-RuvA(4)-RuvB(12)-RuvC(2) complex forms which resolves the HJ.</text>
</comment>
<dbReference type="Pfam" id="PF01330">
    <property type="entry name" value="RuvA_N"/>
    <property type="match status" value="1"/>
</dbReference>
<evidence type="ECO:0000313" key="8">
    <source>
        <dbReference type="EMBL" id="EGJ70240.1"/>
    </source>
</evidence>
<dbReference type="GO" id="GO:0009378">
    <property type="term" value="F:four-way junction helicase activity"/>
    <property type="evidence" value="ECO:0007669"/>
    <property type="project" value="InterPro"/>
</dbReference>
<accession>F3ZNQ1</accession>
<dbReference type="EMBL" id="CM001167">
    <property type="protein sequence ID" value="EGJ70240.1"/>
    <property type="molecule type" value="Genomic_DNA"/>
</dbReference>
<evidence type="ECO:0000256" key="4">
    <source>
        <dbReference type="ARBA" id="ARBA00023172"/>
    </source>
</evidence>
<sequence length="199" mass="21713">MIEYVKGELAELTPAQAVVDCNGVGYGVSISLNTYSALQGKKECKLYIQEVIREDAHQLFGFINKEERELFLLLNSVSGIGGNTARMILSALSPVELVEAIGTENTKLLQSVKGIGKKTAERIIVDLKDKIKSTAIVENGHVTVGESTLSDMDIYNESISALTMLGFAPAPTRKVVHAIFKENPNHTIEEVVKLALKRL</sequence>
<evidence type="ECO:0000256" key="6">
    <source>
        <dbReference type="HAMAP-Rule" id="MF_00031"/>
    </source>
</evidence>
<gene>
    <name evidence="6" type="primary">ruvA</name>
    <name evidence="8" type="ORF">Bcop_0020</name>
</gene>
<dbReference type="InterPro" id="IPR012340">
    <property type="entry name" value="NA-bd_OB-fold"/>
</dbReference>
<dbReference type="GO" id="GO:0009379">
    <property type="term" value="C:Holliday junction helicase complex"/>
    <property type="evidence" value="ECO:0007669"/>
    <property type="project" value="InterPro"/>
</dbReference>
<keyword evidence="1 6" id="KW-0963">Cytoplasm</keyword>
<dbReference type="GO" id="GO:0006310">
    <property type="term" value="P:DNA recombination"/>
    <property type="evidence" value="ECO:0007669"/>
    <property type="project" value="UniProtKB-UniRule"/>
</dbReference>
<comment type="function">
    <text evidence="6">The RuvA-RuvB-RuvC complex processes Holliday junction (HJ) DNA during genetic recombination and DNA repair, while the RuvA-RuvB complex plays an important role in the rescue of blocked DNA replication forks via replication fork reversal (RFR). RuvA specifically binds to HJ cruciform DNA, conferring on it an open structure. The RuvB hexamer acts as an ATP-dependent pump, pulling dsDNA into and through the RuvAB complex. HJ branch migration allows RuvC to scan DNA until it finds its consensus sequence, where it cleaves and resolves the cruciform DNA.</text>
</comment>
<feature type="domain" description="Helix-hairpin-helix DNA-binding motif class 1" evidence="7">
    <location>
        <begin position="72"/>
        <end position="91"/>
    </location>
</feature>
<dbReference type="SMART" id="SM00278">
    <property type="entry name" value="HhH1"/>
    <property type="match status" value="2"/>
</dbReference>
<dbReference type="HOGENOM" id="CLU_087936_3_0_10"/>
<dbReference type="InterPro" id="IPR000085">
    <property type="entry name" value="RuvA"/>
</dbReference>
<keyword evidence="9" id="KW-1185">Reference proteome</keyword>
<dbReference type="GO" id="GO:0005737">
    <property type="term" value="C:cytoplasm"/>
    <property type="evidence" value="ECO:0007669"/>
    <property type="project" value="UniProtKB-SubCell"/>
</dbReference>
<dbReference type="AlphaFoldDB" id="F3ZNQ1"/>
<dbReference type="HAMAP" id="MF_00031">
    <property type="entry name" value="DNA_HJ_migration_RuvA"/>
    <property type="match status" value="1"/>
</dbReference>
<keyword evidence="8" id="KW-0347">Helicase</keyword>
<evidence type="ECO:0000313" key="9">
    <source>
        <dbReference type="Proteomes" id="UP000018439"/>
    </source>
</evidence>
<keyword evidence="8" id="KW-0547">Nucleotide-binding</keyword>
<dbReference type="OrthoDB" id="5293449at2"/>
<dbReference type="Gene3D" id="2.40.50.140">
    <property type="entry name" value="Nucleic acid-binding proteins"/>
    <property type="match status" value="1"/>
</dbReference>
<dbReference type="GO" id="GO:0048476">
    <property type="term" value="C:Holliday junction resolvase complex"/>
    <property type="evidence" value="ECO:0007669"/>
    <property type="project" value="UniProtKB-UniRule"/>
</dbReference>
<keyword evidence="5 6" id="KW-0234">DNA repair</keyword>
<dbReference type="eggNOG" id="COG0632">
    <property type="taxonomic scope" value="Bacteria"/>
</dbReference>
<comment type="domain">
    <text evidence="6">Has three domains with a flexible linker between the domains II and III and assumes an 'L' shape. Domain III is highly mobile and contacts RuvB.</text>
</comment>
<comment type="caution">
    <text evidence="6">Lacks conserved residue(s) required for the propagation of feature annotation.</text>
</comment>
<evidence type="ECO:0000256" key="3">
    <source>
        <dbReference type="ARBA" id="ARBA00023125"/>
    </source>
</evidence>
<proteinExistence type="inferred from homology"/>
<dbReference type="STRING" id="679937.Bcop_0020"/>
<keyword evidence="8" id="KW-0067">ATP-binding</keyword>
<reference evidence="8 9" key="1">
    <citation type="journal article" date="2011" name="Stand. Genomic Sci.">
        <title>Non-contiguous finished genome sequence of Bacteroides coprosuis type strain (PC139).</title>
        <authorList>
            <person name="Land M."/>
            <person name="Held B."/>
            <person name="Gronow S."/>
            <person name="Abt B."/>
            <person name="Lucas S."/>
            <person name="Del Rio T.G."/>
            <person name="Nolan M."/>
            <person name="Tice H."/>
            <person name="Cheng J.F."/>
            <person name="Pitluck S."/>
            <person name="Liolios K."/>
            <person name="Pagani I."/>
            <person name="Ivanova N."/>
            <person name="Mavromatis K."/>
            <person name="Mikhailova N."/>
            <person name="Pati A."/>
            <person name="Tapia R."/>
            <person name="Han C."/>
            <person name="Goodwin L."/>
            <person name="Chen A."/>
            <person name="Palaniappan K."/>
            <person name="Hauser L."/>
            <person name="Brambilla E.M."/>
            <person name="Rohde M."/>
            <person name="Goker M."/>
            <person name="Detter J.C."/>
            <person name="Woyke T."/>
            <person name="Bristow J."/>
            <person name="Eisen J.A."/>
            <person name="Markowitz V."/>
            <person name="Hugenholtz P."/>
            <person name="Kyrpides N.C."/>
            <person name="Klenk H.P."/>
            <person name="Lapidus A."/>
        </authorList>
    </citation>
    <scope>NUCLEOTIDE SEQUENCE</scope>
    <source>
        <strain evidence="8 9">DSM 18011</strain>
    </source>
</reference>
<dbReference type="Proteomes" id="UP000018439">
    <property type="component" value="Chromosome"/>
</dbReference>
<dbReference type="GO" id="GO:0006281">
    <property type="term" value="P:DNA repair"/>
    <property type="evidence" value="ECO:0007669"/>
    <property type="project" value="UniProtKB-UniRule"/>
</dbReference>
<keyword evidence="3 6" id="KW-0238">DNA-binding</keyword>
<protein>
    <recommendedName>
        <fullName evidence="6">Holliday junction branch migration complex subunit RuvA</fullName>
    </recommendedName>
</protein>
<dbReference type="CDD" id="cd14332">
    <property type="entry name" value="UBA_RuvA_C"/>
    <property type="match status" value="1"/>
</dbReference>